<dbReference type="OrthoDB" id="6100337at2759"/>
<gene>
    <name evidence="1" type="ORF">OFUS_LOCUS10910</name>
</gene>
<accession>A0A8S4NSX9</accession>
<comment type="caution">
    <text evidence="1">The sequence shown here is derived from an EMBL/GenBank/DDBJ whole genome shotgun (WGS) entry which is preliminary data.</text>
</comment>
<reference evidence="1" key="1">
    <citation type="submission" date="2022-03" db="EMBL/GenBank/DDBJ databases">
        <authorList>
            <person name="Martin C."/>
        </authorList>
    </citation>
    <scope>NUCLEOTIDE SEQUENCE</scope>
</reference>
<sequence length="239" mass="27149">VKIKLWPNSSEFCLVSDDPQKWRLIVTDAYFEACMVEVNPAVIKAHNEVMLRTPAIYPYQDVEVKVKSLASGNFNFSWDNIFQGRIPSCLTAFFVSARAYAGTYDTNPLYMDHFNLSSLTTQVDSQDVPSKPLTLKFSSDLIESEQYLSAYLRLFETSLTNHDNNTDIEADDFKSGFSIFRFQLNAADENKTVFPLLKGGQLKLEGRFETALQEPVCVIVLGTFHRILEIDRFRGVTVT</sequence>
<proteinExistence type="predicted"/>
<dbReference type="AlphaFoldDB" id="A0A8S4NSX9"/>
<dbReference type="EMBL" id="CAIIXF020000005">
    <property type="protein sequence ID" value="CAH1784772.1"/>
    <property type="molecule type" value="Genomic_DNA"/>
</dbReference>
<name>A0A8S4NSX9_OWEFU</name>
<feature type="non-terminal residue" evidence="1">
    <location>
        <position position="1"/>
    </location>
</feature>
<keyword evidence="2" id="KW-1185">Reference proteome</keyword>
<evidence type="ECO:0000313" key="2">
    <source>
        <dbReference type="Proteomes" id="UP000749559"/>
    </source>
</evidence>
<dbReference type="Proteomes" id="UP000749559">
    <property type="component" value="Unassembled WGS sequence"/>
</dbReference>
<protein>
    <submittedName>
        <fullName evidence="1">Uncharacterized protein</fullName>
    </submittedName>
</protein>
<evidence type="ECO:0000313" key="1">
    <source>
        <dbReference type="EMBL" id="CAH1784772.1"/>
    </source>
</evidence>
<organism evidence="1 2">
    <name type="scientific">Owenia fusiformis</name>
    <name type="common">Polychaete worm</name>
    <dbReference type="NCBI Taxonomy" id="6347"/>
    <lineage>
        <taxon>Eukaryota</taxon>
        <taxon>Metazoa</taxon>
        <taxon>Spiralia</taxon>
        <taxon>Lophotrochozoa</taxon>
        <taxon>Annelida</taxon>
        <taxon>Polychaeta</taxon>
        <taxon>Sedentaria</taxon>
        <taxon>Canalipalpata</taxon>
        <taxon>Sabellida</taxon>
        <taxon>Oweniida</taxon>
        <taxon>Oweniidae</taxon>
        <taxon>Owenia</taxon>
    </lineage>
</organism>